<dbReference type="InterPro" id="IPR043504">
    <property type="entry name" value="Peptidase_S1_PA_chymotrypsin"/>
</dbReference>
<dbReference type="EMBL" id="JAGKQQ010000001">
    <property type="protein sequence ID" value="MBP3955939.1"/>
    <property type="molecule type" value="Genomic_DNA"/>
</dbReference>
<gene>
    <name evidence="7" type="ORF">J8F10_11650</name>
</gene>
<evidence type="ECO:0000256" key="5">
    <source>
        <dbReference type="ARBA" id="ARBA00022801"/>
    </source>
</evidence>
<dbReference type="InterPro" id="IPR019500">
    <property type="entry name" value="Pep_S46"/>
</dbReference>
<evidence type="ECO:0000313" key="8">
    <source>
        <dbReference type="Proteomes" id="UP000676565"/>
    </source>
</evidence>
<dbReference type="PANTHER" id="PTHR38469:SF1">
    <property type="entry name" value="PERIPLASMIC PEPTIDASE SUBFAMILY S1B"/>
    <property type="match status" value="1"/>
</dbReference>
<evidence type="ECO:0000313" key="7">
    <source>
        <dbReference type="EMBL" id="MBP3955939.1"/>
    </source>
</evidence>
<keyword evidence="4" id="KW-0732">Signal</keyword>
<protein>
    <recommendedName>
        <fullName evidence="6">Dipeptidyl-peptidase</fullName>
        <ecNumber evidence="6">3.4.14.-</ecNumber>
    </recommendedName>
</protein>
<dbReference type="PANTHER" id="PTHR38469">
    <property type="entry name" value="PERIPLASMIC PEPTIDASE SUBFAMILY S1B"/>
    <property type="match status" value="1"/>
</dbReference>
<keyword evidence="3 6" id="KW-0645">Protease</keyword>
<dbReference type="InterPro" id="IPR009003">
    <property type="entry name" value="Peptidase_S1_PA"/>
</dbReference>
<evidence type="ECO:0000256" key="6">
    <source>
        <dbReference type="RuleBase" id="RU366067"/>
    </source>
</evidence>
<reference evidence="7 8" key="1">
    <citation type="submission" date="2021-04" db="EMBL/GenBank/DDBJ databases">
        <authorList>
            <person name="Ivanova A."/>
        </authorList>
    </citation>
    <scope>NUCLEOTIDE SEQUENCE [LARGE SCALE GENOMIC DNA]</scope>
    <source>
        <strain evidence="7 8">G18</strain>
    </source>
</reference>
<keyword evidence="5 6" id="KW-0378">Hydrolase</keyword>
<name>A0ABS5BQH5_9BACT</name>
<dbReference type="RefSeq" id="WP_210653989.1">
    <property type="nucleotide sequence ID" value="NZ_JAGKQQ010000001.1"/>
</dbReference>
<comment type="caution">
    <text evidence="7">The sequence shown here is derived from an EMBL/GenBank/DDBJ whole genome shotgun (WGS) entry which is preliminary data.</text>
</comment>
<evidence type="ECO:0000256" key="1">
    <source>
        <dbReference type="ARBA" id="ARBA00010491"/>
    </source>
</evidence>
<keyword evidence="2 6" id="KW-0031">Aminopeptidase</keyword>
<comment type="function">
    <text evidence="6">Catalyzes the removal of dipeptides from the N-terminus of oligopeptides.</text>
</comment>
<dbReference type="Pfam" id="PF10459">
    <property type="entry name" value="Peptidase_S46"/>
    <property type="match status" value="1"/>
</dbReference>
<dbReference type="Proteomes" id="UP000676565">
    <property type="component" value="Unassembled WGS sequence"/>
</dbReference>
<keyword evidence="8" id="KW-1185">Reference proteome</keyword>
<dbReference type="Gene3D" id="2.40.10.10">
    <property type="entry name" value="Trypsin-like serine proteases"/>
    <property type="match status" value="1"/>
</dbReference>
<evidence type="ECO:0000256" key="3">
    <source>
        <dbReference type="ARBA" id="ARBA00022670"/>
    </source>
</evidence>
<proteinExistence type="inferred from homology"/>
<organism evidence="7 8">
    <name type="scientific">Gemmata palustris</name>
    <dbReference type="NCBI Taxonomy" id="2822762"/>
    <lineage>
        <taxon>Bacteria</taxon>
        <taxon>Pseudomonadati</taxon>
        <taxon>Planctomycetota</taxon>
        <taxon>Planctomycetia</taxon>
        <taxon>Gemmatales</taxon>
        <taxon>Gemmataceae</taxon>
        <taxon>Gemmata</taxon>
    </lineage>
</organism>
<evidence type="ECO:0000256" key="4">
    <source>
        <dbReference type="ARBA" id="ARBA00022729"/>
    </source>
</evidence>
<dbReference type="EC" id="3.4.14.-" evidence="6"/>
<sequence length="689" mass="76182">MPAVSDEGMWLLNDPPKQHLKDAHQFDLTGAWVKNAMLGSVRLNSGGSGGFVSAEGLFVTNHHVAADSLQKLSKAGQDFLHDGFYADTREKELKCPDQEINVLQEIVDVTGEVNAAVKPSMTGAEAFAARRAVMGKIEKDSLDKTALRSDVVTLYNGGLYHLYRYKKYTDVRLVFAPERQIASFGGDVDNFEYPRMNLDIAFFRAYENGAPARTPNFFKWSETGPAGGDLVFVTGHPGTTQRLETLARLKHRRDYTLPYTLYRLRTLEAALKQYSEQSGENARQAATDLHSVANARKAFSGQLQGLLDPKIMEQKQKSERGLIEGAAAYKQRVSMGEGPSDPKWRAAFDDTLDALAKIEAVQVKLRGFEKEYGLVETGHAFFSPLFGIARHCVRMGDELPKKSADRLREYRDSNLESLKYQLFSPAPMYPELERAKLTASLTFMAENLGGEHALVKLVLAGNNPAARAEELIAGTKLLDPAERKKLVEGGKQAVDASKDPLVVLTKAVDAEARKLRTQYENEIEEPERQAYAALSGVRFLTYGNSVAPDATFTLRLAFGTVRGYEVGGEKLNFHTTFGEAFEKAAKLDGKEPFDLPKRWLEGKDKLDLSTPFNFVSTADTIGGNSGSPVLNRAGELVGINFDRNRHGLVRNFVYTDVQARHIAVHSKAVLEALRKLYPAAPLVKELTGK</sequence>
<dbReference type="SUPFAM" id="SSF50494">
    <property type="entry name" value="Trypsin-like serine proteases"/>
    <property type="match status" value="1"/>
</dbReference>
<keyword evidence="6" id="KW-0720">Serine protease</keyword>
<comment type="similarity">
    <text evidence="1 6">Belongs to the peptidase S46 family.</text>
</comment>
<accession>A0ABS5BQH5</accession>
<evidence type="ECO:0000256" key="2">
    <source>
        <dbReference type="ARBA" id="ARBA00022438"/>
    </source>
</evidence>